<feature type="transmembrane region" description="Helical" evidence="1">
    <location>
        <begin position="157"/>
        <end position="180"/>
    </location>
</feature>
<feature type="transmembrane region" description="Helical" evidence="1">
    <location>
        <begin position="268"/>
        <end position="292"/>
    </location>
</feature>
<feature type="transmembrane region" description="Helical" evidence="1">
    <location>
        <begin position="187"/>
        <end position="204"/>
    </location>
</feature>
<reference evidence="3 4" key="1">
    <citation type="submission" date="2020-01" db="EMBL/GenBank/DDBJ databases">
        <authorList>
            <person name="Kim M."/>
        </authorList>
    </citation>
    <scope>NUCLEOTIDE SEQUENCE [LARGE SCALE GENOMIC DNA]</scope>
    <source>
        <strain evidence="3 4">BT10</strain>
    </source>
</reference>
<evidence type="ECO:0000313" key="3">
    <source>
        <dbReference type="EMBL" id="QHL86267.1"/>
    </source>
</evidence>
<dbReference type="KEGG" id="nib:GU926_01920"/>
<feature type="transmembrane region" description="Helical" evidence="1">
    <location>
        <begin position="66"/>
        <end position="89"/>
    </location>
</feature>
<keyword evidence="1" id="KW-0472">Membrane</keyword>
<dbReference type="InterPro" id="IPR002656">
    <property type="entry name" value="Acyl_transf_3_dom"/>
</dbReference>
<proteinExistence type="predicted"/>
<feature type="transmembrane region" description="Helical" evidence="1">
    <location>
        <begin position="216"/>
        <end position="233"/>
    </location>
</feature>
<organism evidence="3 4">
    <name type="scientific">Nibribacter ruber</name>
    <dbReference type="NCBI Taxonomy" id="2698458"/>
    <lineage>
        <taxon>Bacteria</taxon>
        <taxon>Pseudomonadati</taxon>
        <taxon>Bacteroidota</taxon>
        <taxon>Cytophagia</taxon>
        <taxon>Cytophagales</taxon>
        <taxon>Hymenobacteraceae</taxon>
        <taxon>Nibribacter</taxon>
    </lineage>
</organism>
<keyword evidence="4" id="KW-1185">Reference proteome</keyword>
<feature type="transmembrane region" description="Helical" evidence="1">
    <location>
        <begin position="299"/>
        <end position="317"/>
    </location>
</feature>
<dbReference type="Proteomes" id="UP000464214">
    <property type="component" value="Chromosome"/>
</dbReference>
<dbReference type="GO" id="GO:0016020">
    <property type="term" value="C:membrane"/>
    <property type="evidence" value="ECO:0007669"/>
    <property type="project" value="TreeGrafter"/>
</dbReference>
<evidence type="ECO:0000256" key="1">
    <source>
        <dbReference type="SAM" id="Phobius"/>
    </source>
</evidence>
<evidence type="ECO:0000313" key="4">
    <source>
        <dbReference type="Proteomes" id="UP000464214"/>
    </source>
</evidence>
<gene>
    <name evidence="3" type="ORF">GU926_01920</name>
</gene>
<keyword evidence="3" id="KW-0012">Acyltransferase</keyword>
<feature type="transmembrane region" description="Helical" evidence="1">
    <location>
        <begin position="109"/>
        <end position="137"/>
    </location>
</feature>
<keyword evidence="1" id="KW-1133">Transmembrane helix</keyword>
<accession>A0A6P1NRG4</accession>
<dbReference type="GO" id="GO:0000271">
    <property type="term" value="P:polysaccharide biosynthetic process"/>
    <property type="evidence" value="ECO:0007669"/>
    <property type="project" value="TreeGrafter"/>
</dbReference>
<protein>
    <submittedName>
        <fullName evidence="3">Acyltransferase family protein</fullName>
    </submittedName>
</protein>
<name>A0A6P1NRG4_9BACT</name>
<dbReference type="Pfam" id="PF01757">
    <property type="entry name" value="Acyl_transf_3"/>
    <property type="match status" value="1"/>
</dbReference>
<sequence length="369" mass="41757">MAQQIQGLGYSTEAKMGIENGPSQPLILPSNPIPSKRILELDCTRGITAFIVVLVHFSKGTAYRDFFSIFAGGTDLFFIISGFVGFNLVRSNPKAPAYFKRRFVRLIPFFWVCVSLTFLLEFAYQITHGTSTALLMVEYLTNLSFLNYYFGLRFLDGVYWTLLIEVLFYALLGTLLSLGWGKQIERIGAAAIIYILLTTLLPLGPFDGIHKSILRYFPLLVVWPAFYAGILFNRLKYDGGNTTRWLLLLLSYSMAVFAISNSDEIHPVTTVISMTVHAVMTTVYFLFFYLSINNRIPFIVNKATLFLASISYCLYLIHNRIGNGFVRPQIKWLPEPAQFIGLTLSMVVVAFVLTHLIERPLLNKIKKGT</sequence>
<keyword evidence="3" id="KW-0808">Transferase</keyword>
<dbReference type="EMBL" id="CP047897">
    <property type="protein sequence ID" value="QHL86267.1"/>
    <property type="molecule type" value="Genomic_DNA"/>
</dbReference>
<feature type="domain" description="Acyltransferase 3" evidence="2">
    <location>
        <begin position="39"/>
        <end position="354"/>
    </location>
</feature>
<evidence type="ECO:0000259" key="2">
    <source>
        <dbReference type="Pfam" id="PF01757"/>
    </source>
</evidence>
<keyword evidence="1" id="KW-0812">Transmembrane</keyword>
<feature type="transmembrane region" description="Helical" evidence="1">
    <location>
        <begin position="337"/>
        <end position="357"/>
    </location>
</feature>
<feature type="transmembrane region" description="Helical" evidence="1">
    <location>
        <begin position="245"/>
        <end position="262"/>
    </location>
</feature>
<dbReference type="GO" id="GO:0016747">
    <property type="term" value="F:acyltransferase activity, transferring groups other than amino-acyl groups"/>
    <property type="evidence" value="ECO:0007669"/>
    <property type="project" value="InterPro"/>
</dbReference>
<dbReference type="RefSeq" id="WP_160688519.1">
    <property type="nucleotide sequence ID" value="NZ_CP047897.1"/>
</dbReference>
<dbReference type="InterPro" id="IPR050879">
    <property type="entry name" value="Acyltransferase_3"/>
</dbReference>
<dbReference type="AlphaFoldDB" id="A0A6P1NRG4"/>
<dbReference type="PANTHER" id="PTHR23028:SF53">
    <property type="entry name" value="ACYL_TRANSF_3 DOMAIN-CONTAINING PROTEIN"/>
    <property type="match status" value="1"/>
</dbReference>
<dbReference type="PANTHER" id="PTHR23028">
    <property type="entry name" value="ACETYLTRANSFERASE"/>
    <property type="match status" value="1"/>
</dbReference>